<dbReference type="PANTHER" id="PTHR10504">
    <property type="entry name" value="BACTERICIDAL PERMEABILITY-INCREASING BPI PROTEIN-RELATED"/>
    <property type="match status" value="1"/>
</dbReference>
<feature type="signal peptide" evidence="1">
    <location>
        <begin position="1"/>
        <end position="24"/>
    </location>
</feature>
<dbReference type="Proteomes" id="UP000267096">
    <property type="component" value="Unassembled WGS sequence"/>
</dbReference>
<evidence type="ECO:0000313" key="3">
    <source>
        <dbReference type="Proteomes" id="UP000267096"/>
    </source>
</evidence>
<dbReference type="InterPro" id="IPR017943">
    <property type="entry name" value="Bactericidal_perm-incr_a/b_dom"/>
</dbReference>
<evidence type="ECO:0000313" key="4">
    <source>
        <dbReference type="WBParaSite" id="ASIM_0000291601-mRNA-1"/>
    </source>
</evidence>
<dbReference type="SUPFAM" id="SSF55394">
    <property type="entry name" value="Bactericidal permeability-increasing protein, BPI"/>
    <property type="match status" value="1"/>
</dbReference>
<keyword evidence="1" id="KW-0732">Signal</keyword>
<gene>
    <name evidence="2" type="ORF">ASIM_LOCUS2766</name>
</gene>
<dbReference type="EMBL" id="UYRR01003905">
    <property type="protein sequence ID" value="VDK20559.1"/>
    <property type="molecule type" value="Genomic_DNA"/>
</dbReference>
<protein>
    <submittedName>
        <fullName evidence="4">Nose resistant to fluoxetine protein 5 (inferred by orthology to a C. elegans protein)</fullName>
    </submittedName>
</protein>
<evidence type="ECO:0000256" key="1">
    <source>
        <dbReference type="SAM" id="SignalP"/>
    </source>
</evidence>
<dbReference type="InterPro" id="IPR032942">
    <property type="entry name" value="BPI/LBP/Plunc"/>
</dbReference>
<keyword evidence="3" id="KW-1185">Reference proteome</keyword>
<feature type="chain" id="PRO_5043120796" evidence="1">
    <location>
        <begin position="25"/>
        <end position="199"/>
    </location>
</feature>
<dbReference type="GO" id="GO:0005615">
    <property type="term" value="C:extracellular space"/>
    <property type="evidence" value="ECO:0007669"/>
    <property type="project" value="TreeGrafter"/>
</dbReference>
<dbReference type="PANTHER" id="PTHR10504:SF136">
    <property type="entry name" value="NOSE RESISTANT TO FLUOXETINE PROTEIN 5"/>
    <property type="match status" value="1"/>
</dbReference>
<organism evidence="4">
    <name type="scientific">Anisakis simplex</name>
    <name type="common">Herring worm</name>
    <dbReference type="NCBI Taxonomy" id="6269"/>
    <lineage>
        <taxon>Eukaryota</taxon>
        <taxon>Metazoa</taxon>
        <taxon>Ecdysozoa</taxon>
        <taxon>Nematoda</taxon>
        <taxon>Chromadorea</taxon>
        <taxon>Rhabditida</taxon>
        <taxon>Spirurina</taxon>
        <taxon>Ascaridomorpha</taxon>
        <taxon>Ascaridoidea</taxon>
        <taxon>Anisakidae</taxon>
        <taxon>Anisakis</taxon>
        <taxon>Anisakis simplex complex</taxon>
    </lineage>
</organism>
<reference evidence="4" key="1">
    <citation type="submission" date="2017-02" db="UniProtKB">
        <authorList>
            <consortium name="WormBaseParasite"/>
        </authorList>
    </citation>
    <scope>IDENTIFICATION</scope>
</reference>
<proteinExistence type="predicted"/>
<dbReference type="WBParaSite" id="ASIM_0000291601-mRNA-1">
    <property type="protein sequence ID" value="ASIM_0000291601-mRNA-1"/>
    <property type="gene ID" value="ASIM_0000291601"/>
</dbReference>
<name>A0A0M3J5T3_ANISI</name>
<dbReference type="OrthoDB" id="5869407at2759"/>
<reference evidence="2 3" key="2">
    <citation type="submission" date="2018-11" db="EMBL/GenBank/DDBJ databases">
        <authorList>
            <consortium name="Pathogen Informatics"/>
        </authorList>
    </citation>
    <scope>NUCLEOTIDE SEQUENCE [LARGE SCALE GENOMIC DNA]</scope>
</reference>
<dbReference type="Gene3D" id="3.15.10.10">
    <property type="entry name" value="Bactericidal permeability-increasing protein, domain 1"/>
    <property type="match status" value="1"/>
</dbReference>
<evidence type="ECO:0000313" key="2">
    <source>
        <dbReference type="EMBL" id="VDK20559.1"/>
    </source>
</evidence>
<dbReference type="GO" id="GO:0008289">
    <property type="term" value="F:lipid binding"/>
    <property type="evidence" value="ECO:0007669"/>
    <property type="project" value="InterPro"/>
</dbReference>
<sequence length="199" mass="21929">MSCCSPNFVTNILISLLISSFAIAFEVSGDEVVLSPYKEPTTPEPISLTLANDDPIEISSFSVSDDDDDVPAGIYFRVSQKGIDYITSLAAEALPQLLDKLVLPTVDNPQIKISKMTIQKFVKPTIEAKFLDGLGVRAHVHLPEVMVSAIYDASTFFTTYTGKFKADVENLTVTMEVYVSRNETAKINIIEVGRRFDLL</sequence>
<dbReference type="AlphaFoldDB" id="A0A0M3J5T3"/>
<accession>A0A0M3J5T3</accession>